<dbReference type="Proteomes" id="UP001596505">
    <property type="component" value="Unassembled WGS sequence"/>
</dbReference>
<feature type="transmembrane region" description="Helical" evidence="1">
    <location>
        <begin position="46"/>
        <end position="65"/>
    </location>
</feature>
<dbReference type="RefSeq" id="WP_380965723.1">
    <property type="nucleotide sequence ID" value="NZ_JBHTCO010000011.1"/>
</dbReference>
<feature type="transmembrane region" description="Helical" evidence="1">
    <location>
        <begin position="21"/>
        <end position="40"/>
    </location>
</feature>
<evidence type="ECO:0000313" key="3">
    <source>
        <dbReference type="Proteomes" id="UP001596505"/>
    </source>
</evidence>
<reference evidence="3" key="1">
    <citation type="journal article" date="2019" name="Int. J. Syst. Evol. Microbiol.">
        <title>The Global Catalogue of Microorganisms (GCM) 10K type strain sequencing project: providing services to taxonomists for standard genome sequencing and annotation.</title>
        <authorList>
            <consortium name="The Broad Institute Genomics Platform"/>
            <consortium name="The Broad Institute Genome Sequencing Center for Infectious Disease"/>
            <person name="Wu L."/>
            <person name="Ma J."/>
        </authorList>
    </citation>
    <scope>NUCLEOTIDE SEQUENCE [LARGE SCALE GENOMIC DNA]</scope>
    <source>
        <strain evidence="3">CGMCC 1.16305</strain>
    </source>
</reference>
<keyword evidence="1" id="KW-1133">Transmembrane helix</keyword>
<organism evidence="2 3">
    <name type="scientific">Scopulibacillus cellulosilyticus</name>
    <dbReference type="NCBI Taxonomy" id="2665665"/>
    <lineage>
        <taxon>Bacteria</taxon>
        <taxon>Bacillati</taxon>
        <taxon>Bacillota</taxon>
        <taxon>Bacilli</taxon>
        <taxon>Bacillales</taxon>
        <taxon>Sporolactobacillaceae</taxon>
        <taxon>Scopulibacillus</taxon>
    </lineage>
</organism>
<dbReference type="InterPro" id="IPR025418">
    <property type="entry name" value="YrhC-like"/>
</dbReference>
<dbReference type="Pfam" id="PF14143">
    <property type="entry name" value="YrhC"/>
    <property type="match status" value="1"/>
</dbReference>
<evidence type="ECO:0000256" key="1">
    <source>
        <dbReference type="SAM" id="Phobius"/>
    </source>
</evidence>
<sequence length="77" mass="9053">MNERELKNLKHKAIDYQRFSFIFMFLSVFLYIGTLIPFQGKTAAKSEILTFGCLGIMIIALLFFWRMKAAKKKLEQN</sequence>
<protein>
    <submittedName>
        <fullName evidence="2">YrhC family protein</fullName>
    </submittedName>
</protein>
<keyword evidence="1" id="KW-0812">Transmembrane</keyword>
<evidence type="ECO:0000313" key="2">
    <source>
        <dbReference type="EMBL" id="MFC7393262.1"/>
    </source>
</evidence>
<keyword evidence="3" id="KW-1185">Reference proteome</keyword>
<name>A0ABW2PX79_9BACL</name>
<keyword evidence="1" id="KW-0472">Membrane</keyword>
<accession>A0ABW2PX79</accession>
<gene>
    <name evidence="2" type="ORF">ACFQRG_09825</name>
</gene>
<proteinExistence type="predicted"/>
<comment type="caution">
    <text evidence="2">The sequence shown here is derived from an EMBL/GenBank/DDBJ whole genome shotgun (WGS) entry which is preliminary data.</text>
</comment>
<dbReference type="EMBL" id="JBHTCO010000011">
    <property type="protein sequence ID" value="MFC7393262.1"/>
    <property type="molecule type" value="Genomic_DNA"/>
</dbReference>